<evidence type="ECO:0000313" key="8">
    <source>
        <dbReference type="EMBL" id="CAF4239161.1"/>
    </source>
</evidence>
<dbReference type="Proteomes" id="UP000676336">
    <property type="component" value="Unassembled WGS sequence"/>
</dbReference>
<evidence type="ECO:0000259" key="7">
    <source>
        <dbReference type="PROSITE" id="PS50157"/>
    </source>
</evidence>
<organism evidence="8 9">
    <name type="scientific">Rotaria magnacalcarata</name>
    <dbReference type="NCBI Taxonomy" id="392030"/>
    <lineage>
        <taxon>Eukaryota</taxon>
        <taxon>Metazoa</taxon>
        <taxon>Spiralia</taxon>
        <taxon>Gnathifera</taxon>
        <taxon>Rotifera</taxon>
        <taxon>Eurotatoria</taxon>
        <taxon>Bdelloidea</taxon>
        <taxon>Philodinida</taxon>
        <taxon>Philodinidae</taxon>
        <taxon>Rotaria</taxon>
    </lineage>
</organism>
<dbReference type="PROSITE" id="PS50157">
    <property type="entry name" value="ZINC_FINGER_C2H2_2"/>
    <property type="match status" value="2"/>
</dbReference>
<dbReference type="SUPFAM" id="SSF57667">
    <property type="entry name" value="beta-beta-alpha zinc fingers"/>
    <property type="match status" value="2"/>
</dbReference>
<sequence>QQQQQQQLQQQQQRKFEKEERNFQCRWCDYRGRWRSELIQHMRCHHARDKPYHCSACPYASSWKWDVQKHVKKQHAHDTAKIVELPDKYLFQTTLKAKYEGTDDRALAPAPLTDEDYSFFGADVQQKLSSMKYTRDRTLACQQCPFAANSMAELRRHLIVHSAESPYHCFNCDYKSKWKCDVKKHMRLCNHHGPVLVGRKAMAKVMESLGLVIGNNDLAKTIPADKQNVAALAAAAMQMSSFFAQQQKEQQKNNNDIIDEDEEIVDEEEEEDGGGGDDDDENNSLIIVDENQQQDDIDNKQKRITTSSRTQNNNLRCRQCDYEADDLSDLLVHRKAHASMKYNTNFDQTFQQEKILSNNNSDIENDDEEQEEEEKNRDIQLDEKMFDYELHWLENNPLIKQLTTVQQKTRTIVFKCSNCNYTVNNNRQYFLNHLDHQHPELLQTKFSTIVVNADSVTNKQNIIMICGNIILCALFTVLIIQGRTSIGYPMKPSDLKALLREALAVNFCARMVPVTRPIPLRFRRTLAKQQFQCVITLD</sequence>
<comment type="caution">
    <text evidence="8">The sequence shown here is derived from an EMBL/GenBank/DDBJ whole genome shotgun (WGS) entry which is preliminary data.</text>
</comment>
<evidence type="ECO:0000256" key="4">
    <source>
        <dbReference type="ARBA" id="ARBA00022833"/>
    </source>
</evidence>
<dbReference type="GO" id="GO:0005634">
    <property type="term" value="C:nucleus"/>
    <property type="evidence" value="ECO:0007669"/>
    <property type="project" value="TreeGrafter"/>
</dbReference>
<feature type="compositionally biased region" description="Low complexity" evidence="6">
    <location>
        <begin position="246"/>
        <end position="256"/>
    </location>
</feature>
<accession>A0A8S2SLP1</accession>
<dbReference type="InterPro" id="IPR013087">
    <property type="entry name" value="Znf_C2H2_type"/>
</dbReference>
<dbReference type="InterPro" id="IPR036236">
    <property type="entry name" value="Znf_C2H2_sf"/>
</dbReference>
<evidence type="ECO:0000256" key="1">
    <source>
        <dbReference type="ARBA" id="ARBA00022723"/>
    </source>
</evidence>
<evidence type="ECO:0000256" key="3">
    <source>
        <dbReference type="ARBA" id="ARBA00022771"/>
    </source>
</evidence>
<evidence type="ECO:0000256" key="6">
    <source>
        <dbReference type="SAM" id="MobiDB-lite"/>
    </source>
</evidence>
<feature type="region of interest" description="Disordered" evidence="6">
    <location>
        <begin position="288"/>
        <end position="307"/>
    </location>
</feature>
<protein>
    <recommendedName>
        <fullName evidence="7">C2H2-type domain-containing protein</fullName>
    </recommendedName>
</protein>
<keyword evidence="1" id="KW-0479">Metal-binding</keyword>
<keyword evidence="2" id="KW-0677">Repeat</keyword>
<dbReference type="InterPro" id="IPR050688">
    <property type="entry name" value="Zinc_finger/UBP_domain"/>
</dbReference>
<dbReference type="AlphaFoldDB" id="A0A8S2SLP1"/>
<dbReference type="SMART" id="SM00355">
    <property type="entry name" value="ZnF_C2H2"/>
    <property type="match status" value="6"/>
</dbReference>
<keyword evidence="3 5" id="KW-0863">Zinc-finger</keyword>
<feature type="region of interest" description="Disordered" evidence="6">
    <location>
        <begin position="246"/>
        <end position="283"/>
    </location>
</feature>
<evidence type="ECO:0000256" key="5">
    <source>
        <dbReference type="PROSITE-ProRule" id="PRU00042"/>
    </source>
</evidence>
<gene>
    <name evidence="8" type="ORF">SMN809_LOCUS23492</name>
</gene>
<dbReference type="GO" id="GO:0045944">
    <property type="term" value="P:positive regulation of transcription by RNA polymerase II"/>
    <property type="evidence" value="ECO:0007669"/>
    <property type="project" value="TreeGrafter"/>
</dbReference>
<feature type="domain" description="C2H2-type" evidence="7">
    <location>
        <begin position="23"/>
        <end position="51"/>
    </location>
</feature>
<evidence type="ECO:0000313" key="9">
    <source>
        <dbReference type="Proteomes" id="UP000676336"/>
    </source>
</evidence>
<evidence type="ECO:0000256" key="2">
    <source>
        <dbReference type="ARBA" id="ARBA00022737"/>
    </source>
</evidence>
<feature type="domain" description="C2H2-type" evidence="7">
    <location>
        <begin position="139"/>
        <end position="166"/>
    </location>
</feature>
<feature type="non-terminal residue" evidence="8">
    <location>
        <position position="1"/>
    </location>
</feature>
<dbReference type="EMBL" id="CAJOBI010024938">
    <property type="protein sequence ID" value="CAF4239161.1"/>
    <property type="molecule type" value="Genomic_DNA"/>
</dbReference>
<reference evidence="8" key="1">
    <citation type="submission" date="2021-02" db="EMBL/GenBank/DDBJ databases">
        <authorList>
            <person name="Nowell W R."/>
        </authorList>
    </citation>
    <scope>NUCLEOTIDE SEQUENCE</scope>
</reference>
<feature type="compositionally biased region" description="Acidic residues" evidence="6">
    <location>
        <begin position="257"/>
        <end position="282"/>
    </location>
</feature>
<dbReference type="PANTHER" id="PTHR24403:SF67">
    <property type="entry name" value="FI01116P-RELATED"/>
    <property type="match status" value="1"/>
</dbReference>
<keyword evidence="4" id="KW-0862">Zinc</keyword>
<name>A0A8S2SLP1_9BILA</name>
<proteinExistence type="predicted"/>
<dbReference type="GO" id="GO:0008270">
    <property type="term" value="F:zinc ion binding"/>
    <property type="evidence" value="ECO:0007669"/>
    <property type="project" value="UniProtKB-KW"/>
</dbReference>
<dbReference type="Gene3D" id="3.30.160.60">
    <property type="entry name" value="Classic Zinc Finger"/>
    <property type="match status" value="2"/>
</dbReference>
<dbReference type="PANTHER" id="PTHR24403">
    <property type="entry name" value="ZINC FINGER PROTEIN"/>
    <property type="match status" value="1"/>
</dbReference>